<protein>
    <submittedName>
        <fullName evidence="4">Ribosomal-protein-alanine N-acetyltransferase</fullName>
    </submittedName>
</protein>
<gene>
    <name evidence="4" type="primary">rimI</name>
    <name evidence="4" type="ORF">C7I85_21450</name>
</gene>
<dbReference type="RefSeq" id="WP_106726060.1">
    <property type="nucleotide sequence ID" value="NZ_PXYL01000012.1"/>
</dbReference>
<evidence type="ECO:0000313" key="5">
    <source>
        <dbReference type="Proteomes" id="UP000240653"/>
    </source>
</evidence>
<comment type="caution">
    <text evidence="4">The sequence shown here is derived from an EMBL/GenBank/DDBJ whole genome shotgun (WGS) entry which is preliminary data.</text>
</comment>
<dbReference type="NCBIfam" id="TIGR01575">
    <property type="entry name" value="rimI"/>
    <property type="match status" value="1"/>
</dbReference>
<dbReference type="SUPFAM" id="SSF55729">
    <property type="entry name" value="Acyl-CoA N-acyltransferases (Nat)"/>
    <property type="match status" value="1"/>
</dbReference>
<dbReference type="InterPro" id="IPR000182">
    <property type="entry name" value="GNAT_dom"/>
</dbReference>
<proteinExistence type="predicted"/>
<dbReference type="CDD" id="cd04301">
    <property type="entry name" value="NAT_SF"/>
    <property type="match status" value="1"/>
</dbReference>
<keyword evidence="5" id="KW-1185">Reference proteome</keyword>
<dbReference type="InterPro" id="IPR051556">
    <property type="entry name" value="N-term/lysine_N-AcTrnsfr"/>
</dbReference>
<keyword evidence="1 4" id="KW-0808">Transferase</keyword>
<dbReference type="OrthoDB" id="9804026at2"/>
<dbReference type="InterPro" id="IPR006464">
    <property type="entry name" value="AcTrfase_RimI/Ard1"/>
</dbReference>
<dbReference type="GO" id="GO:0008080">
    <property type="term" value="F:N-acetyltransferase activity"/>
    <property type="evidence" value="ECO:0007669"/>
    <property type="project" value="InterPro"/>
</dbReference>
<dbReference type="PANTHER" id="PTHR42919:SF8">
    <property type="entry name" value="N-ALPHA-ACETYLTRANSFERASE 50"/>
    <property type="match status" value="1"/>
</dbReference>
<dbReference type="Gene3D" id="3.40.630.30">
    <property type="match status" value="1"/>
</dbReference>
<evidence type="ECO:0000256" key="1">
    <source>
        <dbReference type="ARBA" id="ARBA00022679"/>
    </source>
</evidence>
<dbReference type="Pfam" id="PF00583">
    <property type="entry name" value="Acetyltransf_1"/>
    <property type="match status" value="1"/>
</dbReference>
<reference evidence="4 5" key="1">
    <citation type="submission" date="2018-03" db="EMBL/GenBank/DDBJ databases">
        <title>The draft genome of Mesorhizobium soli JCM 19897.</title>
        <authorList>
            <person name="Li L."/>
            <person name="Liu L."/>
            <person name="Liang L."/>
            <person name="Wang T."/>
            <person name="Zhang X."/>
        </authorList>
    </citation>
    <scope>NUCLEOTIDE SEQUENCE [LARGE SCALE GENOMIC DNA]</scope>
    <source>
        <strain evidence="4 5">JCM 19897</strain>
    </source>
</reference>
<dbReference type="PANTHER" id="PTHR42919">
    <property type="entry name" value="N-ALPHA-ACETYLTRANSFERASE"/>
    <property type="match status" value="1"/>
</dbReference>
<keyword evidence="2" id="KW-0012">Acyltransferase</keyword>
<dbReference type="PROSITE" id="PS51186">
    <property type="entry name" value="GNAT"/>
    <property type="match status" value="1"/>
</dbReference>
<name>A0A2P7S633_9HYPH</name>
<dbReference type="InterPro" id="IPR016181">
    <property type="entry name" value="Acyl_CoA_acyltransferase"/>
</dbReference>
<evidence type="ECO:0000259" key="3">
    <source>
        <dbReference type="PROSITE" id="PS51186"/>
    </source>
</evidence>
<dbReference type="EMBL" id="PXYL01000012">
    <property type="protein sequence ID" value="PSJ57932.1"/>
    <property type="molecule type" value="Genomic_DNA"/>
</dbReference>
<dbReference type="AlphaFoldDB" id="A0A2P7S633"/>
<evidence type="ECO:0000256" key="2">
    <source>
        <dbReference type="ARBA" id="ARBA00023315"/>
    </source>
</evidence>
<feature type="domain" description="N-acetyltransferase" evidence="3">
    <location>
        <begin position="13"/>
        <end position="164"/>
    </location>
</feature>
<accession>A0A2P7S633</accession>
<organism evidence="4 5">
    <name type="scientific">Pseudaminobacter soli</name>
    <name type="common">ex Li et al. 2025</name>
    <dbReference type="NCBI Taxonomy" id="1295366"/>
    <lineage>
        <taxon>Bacteria</taxon>
        <taxon>Pseudomonadati</taxon>
        <taxon>Pseudomonadota</taxon>
        <taxon>Alphaproteobacteria</taxon>
        <taxon>Hyphomicrobiales</taxon>
        <taxon>Phyllobacteriaceae</taxon>
        <taxon>Pseudaminobacter</taxon>
    </lineage>
</organism>
<sequence length="164" mass="18247">MRIPFITSRQRDFVLEPLAAKDSDAVSLLHREDFVRPWTGGEFADLLAQNTVFGYAAREVGRGNEAPVGFVLARLVAGEGEILTIAVARAYRRQGLGWKLMDAVLRELHAQRAEALFLEVDETNAAAIALYRRLGFREVGKRADYYRAPGSGANGALVMRRDLR</sequence>
<evidence type="ECO:0000313" key="4">
    <source>
        <dbReference type="EMBL" id="PSJ57932.1"/>
    </source>
</evidence>
<dbReference type="Proteomes" id="UP000240653">
    <property type="component" value="Unassembled WGS sequence"/>
</dbReference>